<reference evidence="2 3" key="1">
    <citation type="submission" date="2024-02" db="EMBL/GenBank/DDBJ databases">
        <title>Rubritalea halochordaticola NBRC 107102.</title>
        <authorList>
            <person name="Ichikawa N."/>
            <person name="Katano-Makiyama Y."/>
            <person name="Hidaka K."/>
        </authorList>
    </citation>
    <scope>NUCLEOTIDE SEQUENCE [LARGE SCALE GENOMIC DNA]</scope>
    <source>
        <strain evidence="2 3">NBRC 107102</strain>
    </source>
</reference>
<keyword evidence="1" id="KW-0732">Signal</keyword>
<feature type="signal peptide" evidence="1">
    <location>
        <begin position="1"/>
        <end position="20"/>
    </location>
</feature>
<keyword evidence="3" id="KW-1185">Reference proteome</keyword>
<dbReference type="PROSITE" id="PS51257">
    <property type="entry name" value="PROKAR_LIPOPROTEIN"/>
    <property type="match status" value="1"/>
</dbReference>
<accession>A0ABP9UX52</accession>
<evidence type="ECO:0000256" key="1">
    <source>
        <dbReference type="SAM" id="SignalP"/>
    </source>
</evidence>
<feature type="chain" id="PRO_5046970673" evidence="1">
    <location>
        <begin position="21"/>
        <end position="61"/>
    </location>
</feature>
<sequence length="61" mass="6758">MGLRWLFLLCLSILLSSCSAESKNYAQETGPAAFLRDFDQAAAQSKKTNKPIFAFFQEVPG</sequence>
<name>A0ABP9UX52_9BACT</name>
<evidence type="ECO:0000313" key="3">
    <source>
        <dbReference type="Proteomes" id="UP001424741"/>
    </source>
</evidence>
<organism evidence="2 3">
    <name type="scientific">Rubritalea halochordaticola</name>
    <dbReference type="NCBI Taxonomy" id="714537"/>
    <lineage>
        <taxon>Bacteria</taxon>
        <taxon>Pseudomonadati</taxon>
        <taxon>Verrucomicrobiota</taxon>
        <taxon>Verrucomicrobiia</taxon>
        <taxon>Verrucomicrobiales</taxon>
        <taxon>Rubritaleaceae</taxon>
        <taxon>Rubritalea</taxon>
    </lineage>
</organism>
<dbReference type="Proteomes" id="UP001424741">
    <property type="component" value="Unassembled WGS sequence"/>
</dbReference>
<protein>
    <submittedName>
        <fullName evidence="2">Uncharacterized protein</fullName>
    </submittedName>
</protein>
<evidence type="ECO:0000313" key="2">
    <source>
        <dbReference type="EMBL" id="GAA5494803.1"/>
    </source>
</evidence>
<dbReference type="EMBL" id="BAABRL010000002">
    <property type="protein sequence ID" value="GAA5494803.1"/>
    <property type="molecule type" value="Genomic_DNA"/>
</dbReference>
<proteinExistence type="predicted"/>
<comment type="caution">
    <text evidence="2">The sequence shown here is derived from an EMBL/GenBank/DDBJ whole genome shotgun (WGS) entry which is preliminary data.</text>
</comment>
<gene>
    <name evidence="2" type="ORF">Rhal01_00967</name>
</gene>